<dbReference type="EMBL" id="DSUT01000162">
    <property type="protein sequence ID" value="HGK28827.1"/>
    <property type="molecule type" value="Genomic_DNA"/>
</dbReference>
<dbReference type="SUPFAM" id="SSF53383">
    <property type="entry name" value="PLP-dependent transferases"/>
    <property type="match status" value="1"/>
</dbReference>
<name>A0A7C4CD30_UNCW3</name>
<dbReference type="Pfam" id="PF00266">
    <property type="entry name" value="Aminotran_5"/>
    <property type="match status" value="1"/>
</dbReference>
<dbReference type="Gene3D" id="3.40.640.10">
    <property type="entry name" value="Type I PLP-dependent aspartate aminotransferase-like (Major domain)"/>
    <property type="match status" value="1"/>
</dbReference>
<dbReference type="InterPro" id="IPR015422">
    <property type="entry name" value="PyrdxlP-dep_Trfase_small"/>
</dbReference>
<dbReference type="GO" id="GO:0008483">
    <property type="term" value="F:transaminase activity"/>
    <property type="evidence" value="ECO:0007669"/>
    <property type="project" value="UniProtKB-KW"/>
</dbReference>
<keyword evidence="2" id="KW-0032">Aminotransferase</keyword>
<protein>
    <submittedName>
        <fullName evidence="2">Aminotransferase class V-fold PLP-dependent enzyme</fullName>
    </submittedName>
</protein>
<organism evidence="2">
    <name type="scientific">candidate division WOR-3 bacterium</name>
    <dbReference type="NCBI Taxonomy" id="2052148"/>
    <lineage>
        <taxon>Bacteria</taxon>
        <taxon>Bacteria division WOR-3</taxon>
    </lineage>
</organism>
<accession>A0A7C4CD30</accession>
<keyword evidence="2" id="KW-0808">Transferase</keyword>
<dbReference type="PANTHER" id="PTHR43586">
    <property type="entry name" value="CYSTEINE DESULFURASE"/>
    <property type="match status" value="1"/>
</dbReference>
<dbReference type="InterPro" id="IPR000192">
    <property type="entry name" value="Aminotrans_V_dom"/>
</dbReference>
<sequence>MHSQLMIDVRFDNPVREARISGMNARALAEFRSCFPVTDRCVYLNHAGTGPLPVAAAEAIAALAERYCREGDLPYLEGEAVLDEARGLAAGLMHLKPDSIAFTRNTSAGIILAISAIPWEQGDNLVMMRDAFPTGTYPYHYLLPEVQKREISSSELACDPERLFSLVDGRTRAVALDWVHFLSGAVVDIRTVVEFCRERGIWTIVDAMQGLGALDEDFGRVNADFVSAGANKWLLGPQGIGVLAVSERALECMRPTNIGWLSARWESFEDVFTPRPLRSGASRLEEGTRNYLGGYGLRESLRILHRAGMPQVTRRIHELVQMLTAGIERLGWEVFKPAAAGPGAGIVACRLPGADMAGIFARLRSQSVVCALRQGWLRFSPHFYNSEEEIEVVCAALAG</sequence>
<dbReference type="Gene3D" id="3.90.1150.10">
    <property type="entry name" value="Aspartate Aminotransferase, domain 1"/>
    <property type="match status" value="1"/>
</dbReference>
<gene>
    <name evidence="2" type="ORF">ENS41_07760</name>
</gene>
<evidence type="ECO:0000313" key="2">
    <source>
        <dbReference type="EMBL" id="HGK28827.1"/>
    </source>
</evidence>
<dbReference type="InterPro" id="IPR015421">
    <property type="entry name" value="PyrdxlP-dep_Trfase_major"/>
</dbReference>
<comment type="caution">
    <text evidence="2">The sequence shown here is derived from an EMBL/GenBank/DDBJ whole genome shotgun (WGS) entry which is preliminary data.</text>
</comment>
<dbReference type="PANTHER" id="PTHR43586:SF15">
    <property type="entry name" value="BLR3095 PROTEIN"/>
    <property type="match status" value="1"/>
</dbReference>
<proteinExistence type="predicted"/>
<dbReference type="AlphaFoldDB" id="A0A7C4CD30"/>
<dbReference type="InterPro" id="IPR015424">
    <property type="entry name" value="PyrdxlP-dep_Trfase"/>
</dbReference>
<evidence type="ECO:0000259" key="1">
    <source>
        <dbReference type="Pfam" id="PF00266"/>
    </source>
</evidence>
<reference evidence="2" key="1">
    <citation type="journal article" date="2020" name="mSystems">
        <title>Genome- and Community-Level Interaction Insights into Carbon Utilization and Element Cycling Functions of Hydrothermarchaeota in Hydrothermal Sediment.</title>
        <authorList>
            <person name="Zhou Z."/>
            <person name="Liu Y."/>
            <person name="Xu W."/>
            <person name="Pan J."/>
            <person name="Luo Z.H."/>
            <person name="Li M."/>
        </authorList>
    </citation>
    <scope>NUCLEOTIDE SEQUENCE [LARGE SCALE GENOMIC DNA]</scope>
    <source>
        <strain evidence="2">SpSt-488</strain>
    </source>
</reference>
<feature type="domain" description="Aminotransferase class V" evidence="1">
    <location>
        <begin position="42"/>
        <end position="391"/>
    </location>
</feature>